<organism evidence="2 3">
    <name type="scientific">Streptomyces stramineus</name>
    <dbReference type="NCBI Taxonomy" id="173861"/>
    <lineage>
        <taxon>Bacteria</taxon>
        <taxon>Bacillati</taxon>
        <taxon>Actinomycetota</taxon>
        <taxon>Actinomycetes</taxon>
        <taxon>Kitasatosporales</taxon>
        <taxon>Streptomycetaceae</taxon>
        <taxon>Streptomyces</taxon>
    </lineage>
</organism>
<reference evidence="3" key="1">
    <citation type="journal article" date="2019" name="Int. J. Syst. Evol. Microbiol.">
        <title>The Global Catalogue of Microorganisms (GCM) 10K type strain sequencing project: providing services to taxonomists for standard genome sequencing and annotation.</title>
        <authorList>
            <consortium name="The Broad Institute Genomics Platform"/>
            <consortium name="The Broad Institute Genome Sequencing Center for Infectious Disease"/>
            <person name="Wu L."/>
            <person name="Ma J."/>
        </authorList>
    </citation>
    <scope>NUCLEOTIDE SEQUENCE [LARGE SCALE GENOMIC DNA]</scope>
    <source>
        <strain evidence="3">JCM 10649</strain>
    </source>
</reference>
<protein>
    <submittedName>
        <fullName evidence="2">Uncharacterized protein</fullName>
    </submittedName>
</protein>
<name>A0ABP3JPW9_9ACTN</name>
<evidence type="ECO:0000313" key="2">
    <source>
        <dbReference type="EMBL" id="GAA0460399.1"/>
    </source>
</evidence>
<keyword evidence="3" id="KW-1185">Reference proteome</keyword>
<comment type="caution">
    <text evidence="2">The sequence shown here is derived from an EMBL/GenBank/DDBJ whole genome shotgun (WGS) entry which is preliminary data.</text>
</comment>
<feature type="region of interest" description="Disordered" evidence="1">
    <location>
        <begin position="1"/>
        <end position="33"/>
    </location>
</feature>
<feature type="region of interest" description="Disordered" evidence="1">
    <location>
        <begin position="46"/>
        <end position="72"/>
    </location>
</feature>
<accession>A0ABP3JPW9</accession>
<sequence>MQLVETGEAGSDDDGVELRGDGGGRGRGPGGGVHAVLLKVSRAGWYGPARTGAGRPPARDASGPPGEAAGAVTGSFARVPQGDILVHAPVSWEDPEPARGRGVNLPPTRGAGG</sequence>
<dbReference type="Proteomes" id="UP001499895">
    <property type="component" value="Unassembled WGS sequence"/>
</dbReference>
<feature type="region of interest" description="Disordered" evidence="1">
    <location>
        <begin position="88"/>
        <end position="113"/>
    </location>
</feature>
<evidence type="ECO:0000256" key="1">
    <source>
        <dbReference type="SAM" id="MobiDB-lite"/>
    </source>
</evidence>
<proteinExistence type="predicted"/>
<gene>
    <name evidence="2" type="ORF">GCM10009544_23690</name>
</gene>
<evidence type="ECO:0000313" key="3">
    <source>
        <dbReference type="Proteomes" id="UP001499895"/>
    </source>
</evidence>
<dbReference type="EMBL" id="BAAAHB010000019">
    <property type="protein sequence ID" value="GAA0460399.1"/>
    <property type="molecule type" value="Genomic_DNA"/>
</dbReference>